<evidence type="ECO:0000313" key="1">
    <source>
        <dbReference type="EMBL" id="GCF10905.1"/>
    </source>
</evidence>
<organism evidence="1 2">
    <name type="scientific">Dictyobacter arantiisoli</name>
    <dbReference type="NCBI Taxonomy" id="2014874"/>
    <lineage>
        <taxon>Bacteria</taxon>
        <taxon>Bacillati</taxon>
        <taxon>Chloroflexota</taxon>
        <taxon>Ktedonobacteria</taxon>
        <taxon>Ktedonobacterales</taxon>
        <taxon>Dictyobacteraceae</taxon>
        <taxon>Dictyobacter</taxon>
    </lineage>
</organism>
<protein>
    <recommendedName>
        <fullName evidence="3">Nucleotidyltransferase</fullName>
    </recommendedName>
</protein>
<dbReference type="Proteomes" id="UP000322530">
    <property type="component" value="Unassembled WGS sequence"/>
</dbReference>
<proteinExistence type="predicted"/>
<gene>
    <name evidence="1" type="ORF">KDI_44690</name>
</gene>
<dbReference type="RefSeq" id="WP_149403763.1">
    <property type="nucleotide sequence ID" value="NZ_BIXY01000086.1"/>
</dbReference>
<accession>A0A5A5TI62</accession>
<reference evidence="1 2" key="1">
    <citation type="submission" date="2019-01" db="EMBL/GenBank/DDBJ databases">
        <title>Draft genome sequence of Dictyobacter sp. Uno17.</title>
        <authorList>
            <person name="Wang C.M."/>
            <person name="Zheng Y."/>
            <person name="Sakai Y."/>
            <person name="Abe K."/>
            <person name="Yokota A."/>
            <person name="Yabe S."/>
        </authorList>
    </citation>
    <scope>NUCLEOTIDE SEQUENCE [LARGE SCALE GENOMIC DNA]</scope>
    <source>
        <strain evidence="1 2">Uno17</strain>
    </source>
</reference>
<dbReference type="AlphaFoldDB" id="A0A5A5TI62"/>
<comment type="caution">
    <text evidence="1">The sequence shown here is derived from an EMBL/GenBank/DDBJ whole genome shotgun (WGS) entry which is preliminary data.</text>
</comment>
<evidence type="ECO:0008006" key="3">
    <source>
        <dbReference type="Google" id="ProtNLM"/>
    </source>
</evidence>
<dbReference type="EMBL" id="BIXY01000086">
    <property type="protein sequence ID" value="GCF10905.1"/>
    <property type="molecule type" value="Genomic_DNA"/>
</dbReference>
<keyword evidence="2" id="KW-1185">Reference proteome</keyword>
<sequence>MRDSEIEVYLQELGDELERRGFREPLQALVIGGAAIMIQVNNRRTTTDVDAVLLNLPSTWDTENRKLKEVKSFLQAVKDVAKRNHLKKEWFNDDCSCFLGEYTPDPEYAYWKSFGKLEVYLVTNRCLLAQKIMSYREKDLADVEALFLTLNIRSREQAQAILDRFVPKVKQREYHLNETMDELFSV</sequence>
<name>A0A5A5TI62_9CHLR</name>
<evidence type="ECO:0000313" key="2">
    <source>
        <dbReference type="Proteomes" id="UP000322530"/>
    </source>
</evidence>